<comment type="similarity">
    <text evidence="1">Belongs to the Skp family.</text>
</comment>
<keyword evidence="2 3" id="KW-0732">Signal</keyword>
<evidence type="ECO:0000256" key="3">
    <source>
        <dbReference type="SAM" id="SignalP"/>
    </source>
</evidence>
<dbReference type="AlphaFoldDB" id="F4QQM4"/>
<dbReference type="GO" id="GO:0050821">
    <property type="term" value="P:protein stabilization"/>
    <property type="evidence" value="ECO:0007669"/>
    <property type="project" value="TreeGrafter"/>
</dbReference>
<sequence length="230" mass="24717">MTKTSLVALAGVLALTAAGQAFAQTSPTPPTFGAAIPGQCVLDTGKALADSKLGQQANARLAQLQAQVKAELTGESEALQAEEKQLQDTQKTATATEAGKKQWEGKVQAWAQKGEIWQRKVQLREEEMRYTTQIAINSVMEKMIPQINTVVTQKQCSMVVRADGLLQYQVGGPNNQSQEVLYVNPAMDITASVVQKMDASGEQLPQINRVNLEQQAAQAQAAQGAPAQKK</sequence>
<dbReference type="GO" id="GO:0051082">
    <property type="term" value="F:unfolded protein binding"/>
    <property type="evidence" value="ECO:0007669"/>
    <property type="project" value="InterPro"/>
</dbReference>
<evidence type="ECO:0000313" key="4">
    <source>
        <dbReference type="EMBL" id="EGF90511.1"/>
    </source>
</evidence>
<proteinExistence type="inferred from homology"/>
<dbReference type="SUPFAM" id="SSF111384">
    <property type="entry name" value="OmpH-like"/>
    <property type="match status" value="1"/>
</dbReference>
<dbReference type="EMBL" id="GL883079">
    <property type="protein sequence ID" value="EGF90511.1"/>
    <property type="molecule type" value="Genomic_DNA"/>
</dbReference>
<gene>
    <name evidence="4" type="ORF">ABI_35340</name>
</gene>
<keyword evidence="5" id="KW-1185">Reference proteome</keyword>
<organism evidence="4 5">
    <name type="scientific">Asticcacaulis biprosthecium C19</name>
    <dbReference type="NCBI Taxonomy" id="715226"/>
    <lineage>
        <taxon>Bacteria</taxon>
        <taxon>Pseudomonadati</taxon>
        <taxon>Pseudomonadota</taxon>
        <taxon>Alphaproteobacteria</taxon>
        <taxon>Caulobacterales</taxon>
        <taxon>Caulobacteraceae</taxon>
        <taxon>Asticcacaulis</taxon>
    </lineage>
</organism>
<dbReference type="Gene3D" id="3.30.910.20">
    <property type="entry name" value="Skp domain"/>
    <property type="match status" value="1"/>
</dbReference>
<evidence type="ECO:0000313" key="5">
    <source>
        <dbReference type="Proteomes" id="UP000006512"/>
    </source>
</evidence>
<feature type="signal peptide" evidence="3">
    <location>
        <begin position="1"/>
        <end position="23"/>
    </location>
</feature>
<name>F4QQM4_9CAUL</name>
<evidence type="ECO:0000256" key="2">
    <source>
        <dbReference type="ARBA" id="ARBA00022729"/>
    </source>
</evidence>
<dbReference type="Proteomes" id="UP000006512">
    <property type="component" value="Unassembled WGS sequence"/>
</dbReference>
<dbReference type="GO" id="GO:0005829">
    <property type="term" value="C:cytosol"/>
    <property type="evidence" value="ECO:0007669"/>
    <property type="project" value="TreeGrafter"/>
</dbReference>
<dbReference type="SMART" id="SM00935">
    <property type="entry name" value="OmpH"/>
    <property type="match status" value="1"/>
</dbReference>
<dbReference type="eggNOG" id="COG2825">
    <property type="taxonomic scope" value="Bacteria"/>
</dbReference>
<reference evidence="5" key="1">
    <citation type="submission" date="2011-03" db="EMBL/GenBank/DDBJ databases">
        <title>Draft genome sequence of Brevundimonas diminuta.</title>
        <authorList>
            <person name="Brown P.J.B."/>
            <person name="Buechlein A."/>
            <person name="Hemmerich C."/>
            <person name="Brun Y.V."/>
        </authorList>
    </citation>
    <scope>NUCLEOTIDE SEQUENCE [LARGE SCALE GENOMIC DNA]</scope>
    <source>
        <strain evidence="5">C19</strain>
    </source>
</reference>
<accession>F4QQM4</accession>
<evidence type="ECO:0000256" key="1">
    <source>
        <dbReference type="ARBA" id="ARBA00009091"/>
    </source>
</evidence>
<dbReference type="PANTHER" id="PTHR35089:SF1">
    <property type="entry name" value="CHAPERONE PROTEIN SKP"/>
    <property type="match status" value="1"/>
</dbReference>
<dbReference type="RefSeq" id="WP_006274315.1">
    <property type="nucleotide sequence ID" value="NZ_GL883079.1"/>
</dbReference>
<dbReference type="InterPro" id="IPR024930">
    <property type="entry name" value="Skp_dom_sf"/>
</dbReference>
<dbReference type="InterPro" id="IPR005632">
    <property type="entry name" value="Chaperone_Skp"/>
</dbReference>
<dbReference type="OrthoDB" id="7205456at2"/>
<dbReference type="HOGENOM" id="CLU_104938_0_0_5"/>
<dbReference type="Pfam" id="PF03938">
    <property type="entry name" value="OmpH"/>
    <property type="match status" value="1"/>
</dbReference>
<dbReference type="PANTHER" id="PTHR35089">
    <property type="entry name" value="CHAPERONE PROTEIN SKP"/>
    <property type="match status" value="1"/>
</dbReference>
<dbReference type="STRING" id="715226.ABI_35340"/>
<protein>
    <submittedName>
        <fullName evidence="4">Outer membrane protein OmpH-like family protein</fullName>
    </submittedName>
</protein>
<feature type="chain" id="PRO_5003314344" evidence="3">
    <location>
        <begin position="24"/>
        <end position="230"/>
    </location>
</feature>